<dbReference type="EMBL" id="CWOW01000008">
    <property type="protein sequence ID" value="CSA57315.1"/>
    <property type="molecule type" value="Genomic_DNA"/>
</dbReference>
<evidence type="ECO:0000313" key="2">
    <source>
        <dbReference type="Proteomes" id="UP000044806"/>
    </source>
</evidence>
<accession>A0A655QJG0</accession>
<name>A0A655QJG0_VIBCL</name>
<evidence type="ECO:0000313" key="1">
    <source>
        <dbReference type="EMBL" id="CSA57315.1"/>
    </source>
</evidence>
<sequence>MWHGRRTNFTRDGSLFEVAQGNVTPNITIKIDQDGVKTCHRFKQLSNVIMRLDLRGVRVPIYAQRFSDELFAEFMPIYRWVSRKVRVVVTHRTVDFG</sequence>
<organism evidence="1 2">
    <name type="scientific">Vibrio cholerae</name>
    <dbReference type="NCBI Taxonomy" id="666"/>
    <lineage>
        <taxon>Bacteria</taxon>
        <taxon>Pseudomonadati</taxon>
        <taxon>Pseudomonadota</taxon>
        <taxon>Gammaproteobacteria</taxon>
        <taxon>Vibrionales</taxon>
        <taxon>Vibrionaceae</taxon>
        <taxon>Vibrio</taxon>
    </lineage>
</organism>
<proteinExistence type="predicted"/>
<dbReference type="AlphaFoldDB" id="A0A655QJG0"/>
<gene>
    <name evidence="1" type="ORF">ERS013165_01935</name>
</gene>
<reference evidence="1 2" key="1">
    <citation type="submission" date="2015-07" db="EMBL/GenBank/DDBJ databases">
        <authorList>
            <consortium name="Pathogen Informatics"/>
        </authorList>
    </citation>
    <scope>NUCLEOTIDE SEQUENCE [LARGE SCALE GENOMIC DNA]</scope>
    <source>
        <strain evidence="1 2">A51</strain>
    </source>
</reference>
<dbReference type="Proteomes" id="UP000044806">
    <property type="component" value="Unassembled WGS sequence"/>
</dbReference>
<protein>
    <submittedName>
        <fullName evidence="1">Uncharacterized protein</fullName>
    </submittedName>
</protein>